<dbReference type="Pfam" id="PF18317">
    <property type="entry name" value="SDH_C"/>
    <property type="match status" value="1"/>
</dbReference>
<dbReference type="NCBIfam" id="TIGR00507">
    <property type="entry name" value="aroE"/>
    <property type="match status" value="1"/>
</dbReference>
<organism evidence="12 13">
    <name type="scientific">Oryzicola mucosus</name>
    <dbReference type="NCBI Taxonomy" id="2767425"/>
    <lineage>
        <taxon>Bacteria</taxon>
        <taxon>Pseudomonadati</taxon>
        <taxon>Pseudomonadota</taxon>
        <taxon>Alphaproteobacteria</taxon>
        <taxon>Hyphomicrobiales</taxon>
        <taxon>Phyllobacteriaceae</taxon>
        <taxon>Oryzicola</taxon>
    </lineage>
</organism>
<keyword evidence="5 8" id="KW-0560">Oxidoreductase</keyword>
<protein>
    <recommendedName>
        <fullName evidence="2 8">Shikimate dehydrogenase (NADP(+))</fullName>
        <shortName evidence="8">SDH</shortName>
        <ecNumber evidence="2 8">1.1.1.25</ecNumber>
    </recommendedName>
</protein>
<dbReference type="Proteomes" id="UP000643405">
    <property type="component" value="Unassembled WGS sequence"/>
</dbReference>
<dbReference type="Pfam" id="PF08501">
    <property type="entry name" value="Shikimate_dh_N"/>
    <property type="match status" value="1"/>
</dbReference>
<dbReference type="GO" id="GO:0009073">
    <property type="term" value="P:aromatic amino acid family biosynthetic process"/>
    <property type="evidence" value="ECO:0007669"/>
    <property type="project" value="UniProtKB-KW"/>
</dbReference>
<dbReference type="GO" id="GO:0004764">
    <property type="term" value="F:shikimate 3-dehydrogenase (NADP+) activity"/>
    <property type="evidence" value="ECO:0007669"/>
    <property type="project" value="UniProtKB-UniRule"/>
</dbReference>
<feature type="domain" description="SDH C-terminal" evidence="11">
    <location>
        <begin position="241"/>
        <end position="263"/>
    </location>
</feature>
<accession>A0A8J6PRQ7</accession>
<feature type="binding site" evidence="8">
    <location>
        <position position="220"/>
    </location>
    <ligand>
        <name>shikimate</name>
        <dbReference type="ChEBI" id="CHEBI:36208"/>
    </ligand>
</feature>
<dbReference type="InterPro" id="IPR011342">
    <property type="entry name" value="Shikimate_DH"/>
</dbReference>
<dbReference type="PANTHER" id="PTHR21089">
    <property type="entry name" value="SHIKIMATE DEHYDROGENASE"/>
    <property type="match status" value="1"/>
</dbReference>
<dbReference type="SUPFAM" id="SSF53223">
    <property type="entry name" value="Aminoacid dehydrogenase-like, N-terminal domain"/>
    <property type="match status" value="1"/>
</dbReference>
<comment type="pathway">
    <text evidence="1 8">Metabolic intermediate biosynthesis; chorismate biosynthesis; chorismate from D-erythrose 4-phosphate and phosphoenolpyruvate: step 4/7.</text>
</comment>
<evidence type="ECO:0000256" key="6">
    <source>
        <dbReference type="ARBA" id="ARBA00023141"/>
    </source>
</evidence>
<feature type="binding site" evidence="8">
    <location>
        <position position="104"/>
    </location>
    <ligand>
        <name>shikimate</name>
        <dbReference type="ChEBI" id="CHEBI:36208"/>
    </ligand>
</feature>
<evidence type="ECO:0000256" key="8">
    <source>
        <dbReference type="HAMAP-Rule" id="MF_00222"/>
    </source>
</evidence>
<sequence>MAEAPKAFVCGHPIAHSRSPLIHGYWLRHHGLNGTYQALDVAPNDFAAFLSSLRANGYVGGNVTIPNKEQAFALVAQRDEAAEQIGAVNTLWFEGGELWGGNTDAYGFAANLDAKAPAWDNGKTALILGAGGASRAIIHALKSRGFIDIRVANRTISRAQELADHFGKTVSAHALEATSALLGDADLVVNTSALGMHGEGDVAVDVSGLPPHAVVTDIVYVPLETPLLAAARHAGLKTVDGLGMLLHQAVPGFERWFGIRPEVTEALHDLIAQDLDKHR</sequence>
<feature type="binding site" evidence="8">
    <location>
        <position position="241"/>
    </location>
    <ligand>
        <name>NADP(+)</name>
        <dbReference type="ChEBI" id="CHEBI:58349"/>
    </ligand>
</feature>
<dbReference type="EC" id="1.1.1.25" evidence="2 8"/>
<reference evidence="12" key="1">
    <citation type="submission" date="2020-09" db="EMBL/GenBank/DDBJ databases">
        <title>Genome seq and assembly of Tianweitania sp.</title>
        <authorList>
            <person name="Chhetri G."/>
        </authorList>
    </citation>
    <scope>NUCLEOTIDE SEQUENCE</scope>
    <source>
        <strain evidence="12">Rool2</strain>
    </source>
</reference>
<evidence type="ECO:0000256" key="3">
    <source>
        <dbReference type="ARBA" id="ARBA00022605"/>
    </source>
</evidence>
<feature type="binding site" evidence="8">
    <location>
        <position position="64"/>
    </location>
    <ligand>
        <name>shikimate</name>
        <dbReference type="ChEBI" id="CHEBI:36208"/>
    </ligand>
</feature>
<dbReference type="GO" id="GO:0019632">
    <property type="term" value="P:shikimate metabolic process"/>
    <property type="evidence" value="ECO:0007669"/>
    <property type="project" value="InterPro"/>
</dbReference>
<dbReference type="RefSeq" id="WP_188163167.1">
    <property type="nucleotide sequence ID" value="NZ_JACVVX010000001.1"/>
</dbReference>
<feature type="active site" description="Proton acceptor" evidence="8">
    <location>
        <position position="68"/>
    </location>
</feature>
<evidence type="ECO:0000259" key="11">
    <source>
        <dbReference type="Pfam" id="PF18317"/>
    </source>
</evidence>
<keyword evidence="13" id="KW-1185">Reference proteome</keyword>
<dbReference type="InterPro" id="IPR041121">
    <property type="entry name" value="SDH_C"/>
</dbReference>
<dbReference type="EMBL" id="JACVVX010000001">
    <property type="protein sequence ID" value="MBD0413759.1"/>
    <property type="molecule type" value="Genomic_DNA"/>
</dbReference>
<dbReference type="PANTHER" id="PTHR21089:SF1">
    <property type="entry name" value="BIFUNCTIONAL 3-DEHYDROQUINATE DEHYDRATASE_SHIKIMATE DEHYDROGENASE, CHLOROPLASTIC"/>
    <property type="match status" value="1"/>
</dbReference>
<proteinExistence type="inferred from homology"/>
<evidence type="ECO:0000256" key="2">
    <source>
        <dbReference type="ARBA" id="ARBA00012962"/>
    </source>
</evidence>
<dbReference type="CDD" id="cd01065">
    <property type="entry name" value="NAD_bind_Shikimate_DH"/>
    <property type="match status" value="1"/>
</dbReference>
<feature type="binding site" evidence="8">
    <location>
        <position position="218"/>
    </location>
    <ligand>
        <name>NADP(+)</name>
        <dbReference type="ChEBI" id="CHEBI:58349"/>
    </ligand>
</feature>
<dbReference type="InterPro" id="IPR036291">
    <property type="entry name" value="NAD(P)-bd_dom_sf"/>
</dbReference>
<dbReference type="InterPro" id="IPR006151">
    <property type="entry name" value="Shikm_DH/Glu-tRNA_Rdtase"/>
</dbReference>
<dbReference type="UniPathway" id="UPA00053">
    <property type="reaction ID" value="UER00087"/>
</dbReference>
<dbReference type="AlphaFoldDB" id="A0A8J6PRQ7"/>
<dbReference type="GO" id="GO:0050661">
    <property type="term" value="F:NADP binding"/>
    <property type="evidence" value="ECO:0007669"/>
    <property type="project" value="InterPro"/>
</dbReference>
<evidence type="ECO:0000256" key="7">
    <source>
        <dbReference type="ARBA" id="ARBA00049442"/>
    </source>
</evidence>
<keyword evidence="3 8" id="KW-0028">Amino-acid biosynthesis</keyword>
<evidence type="ECO:0000259" key="10">
    <source>
        <dbReference type="Pfam" id="PF08501"/>
    </source>
</evidence>
<evidence type="ECO:0000313" key="12">
    <source>
        <dbReference type="EMBL" id="MBD0413759.1"/>
    </source>
</evidence>
<dbReference type="GO" id="GO:0008652">
    <property type="term" value="P:amino acid biosynthetic process"/>
    <property type="evidence" value="ECO:0007669"/>
    <property type="project" value="UniProtKB-KW"/>
</dbReference>
<dbReference type="Gene3D" id="3.40.50.720">
    <property type="entry name" value="NAD(P)-binding Rossmann-like Domain"/>
    <property type="match status" value="1"/>
</dbReference>
<comment type="catalytic activity">
    <reaction evidence="7 8">
        <text>shikimate + NADP(+) = 3-dehydroshikimate + NADPH + H(+)</text>
        <dbReference type="Rhea" id="RHEA:17737"/>
        <dbReference type="ChEBI" id="CHEBI:15378"/>
        <dbReference type="ChEBI" id="CHEBI:16630"/>
        <dbReference type="ChEBI" id="CHEBI:36208"/>
        <dbReference type="ChEBI" id="CHEBI:57783"/>
        <dbReference type="ChEBI" id="CHEBI:58349"/>
        <dbReference type="EC" id="1.1.1.25"/>
    </reaction>
</comment>
<comment type="caution">
    <text evidence="12">The sequence shown here is derived from an EMBL/GenBank/DDBJ whole genome shotgun (WGS) entry which is preliminary data.</text>
</comment>
<feature type="binding site" evidence="8">
    <location>
        <position position="248"/>
    </location>
    <ligand>
        <name>shikimate</name>
        <dbReference type="ChEBI" id="CHEBI:36208"/>
    </ligand>
</feature>
<feature type="binding site" evidence="8">
    <location>
        <begin position="17"/>
        <end position="19"/>
    </location>
    <ligand>
        <name>shikimate</name>
        <dbReference type="ChEBI" id="CHEBI:36208"/>
    </ligand>
</feature>
<evidence type="ECO:0000256" key="4">
    <source>
        <dbReference type="ARBA" id="ARBA00022857"/>
    </source>
</evidence>
<evidence type="ECO:0000256" key="1">
    <source>
        <dbReference type="ARBA" id="ARBA00004871"/>
    </source>
</evidence>
<name>A0A8J6PRQ7_9HYPH</name>
<dbReference type="HAMAP" id="MF_00222">
    <property type="entry name" value="Shikimate_DH_AroE"/>
    <property type="match status" value="1"/>
</dbReference>
<keyword evidence="6 8" id="KW-0057">Aromatic amino acid biosynthesis</keyword>
<dbReference type="SUPFAM" id="SSF51735">
    <property type="entry name" value="NAD(P)-binding Rossmann-fold domains"/>
    <property type="match status" value="1"/>
</dbReference>
<evidence type="ECO:0000259" key="9">
    <source>
        <dbReference type="Pfam" id="PF01488"/>
    </source>
</evidence>
<dbReference type="Pfam" id="PF01488">
    <property type="entry name" value="Shikimate_DH"/>
    <property type="match status" value="1"/>
</dbReference>
<comment type="subunit">
    <text evidence="8">Homodimer.</text>
</comment>
<feature type="domain" description="Shikimate dehydrogenase substrate binding N-terminal" evidence="10">
    <location>
        <begin position="9"/>
        <end position="91"/>
    </location>
</feature>
<keyword evidence="4 8" id="KW-0521">NADP</keyword>
<dbReference type="GO" id="GO:0005829">
    <property type="term" value="C:cytosol"/>
    <property type="evidence" value="ECO:0007669"/>
    <property type="project" value="TreeGrafter"/>
</dbReference>
<feature type="binding site" evidence="8">
    <location>
        <begin position="153"/>
        <end position="158"/>
    </location>
    <ligand>
        <name>NADP(+)</name>
        <dbReference type="ChEBI" id="CHEBI:58349"/>
    </ligand>
</feature>
<dbReference type="Gene3D" id="3.40.50.10860">
    <property type="entry name" value="Leucine Dehydrogenase, chain A, domain 1"/>
    <property type="match status" value="1"/>
</dbReference>
<feature type="binding site" evidence="8">
    <location>
        <begin position="129"/>
        <end position="133"/>
    </location>
    <ligand>
        <name>NADP(+)</name>
        <dbReference type="ChEBI" id="CHEBI:58349"/>
    </ligand>
</feature>
<dbReference type="InterPro" id="IPR046346">
    <property type="entry name" value="Aminoacid_DH-like_N_sf"/>
</dbReference>
<dbReference type="InterPro" id="IPR013708">
    <property type="entry name" value="Shikimate_DH-bd_N"/>
</dbReference>
<comment type="function">
    <text evidence="8">Involved in the biosynthesis of the chorismate, which leads to the biosynthesis of aromatic amino acids. Catalyzes the reversible NADPH linked reduction of 3-dehydroshikimate (DHSA) to yield shikimate (SA).</text>
</comment>
<evidence type="ECO:0000313" key="13">
    <source>
        <dbReference type="Proteomes" id="UP000643405"/>
    </source>
</evidence>
<feature type="binding site" evidence="8">
    <location>
        <position position="89"/>
    </location>
    <ligand>
        <name>shikimate</name>
        <dbReference type="ChEBI" id="CHEBI:36208"/>
    </ligand>
</feature>
<evidence type="ECO:0000256" key="5">
    <source>
        <dbReference type="ARBA" id="ARBA00023002"/>
    </source>
</evidence>
<feature type="binding site" evidence="8">
    <location>
        <position position="80"/>
    </location>
    <ligand>
        <name>NADP(+)</name>
        <dbReference type="ChEBI" id="CHEBI:58349"/>
    </ligand>
</feature>
<dbReference type="NCBIfam" id="NF001312">
    <property type="entry name" value="PRK00258.1-4"/>
    <property type="match status" value="1"/>
</dbReference>
<gene>
    <name evidence="8" type="primary">aroE</name>
    <name evidence="12" type="ORF">ICI42_03730</name>
</gene>
<comment type="similarity">
    <text evidence="8">Belongs to the shikimate dehydrogenase family.</text>
</comment>
<feature type="domain" description="Quinate/shikimate 5-dehydrogenase/glutamyl-tRNA reductase" evidence="9">
    <location>
        <begin position="121"/>
        <end position="191"/>
    </location>
</feature>
<dbReference type="GO" id="GO:0009423">
    <property type="term" value="P:chorismate biosynthetic process"/>
    <property type="evidence" value="ECO:0007669"/>
    <property type="project" value="UniProtKB-UniRule"/>
</dbReference>
<dbReference type="InterPro" id="IPR022893">
    <property type="entry name" value="Shikimate_DH_fam"/>
</dbReference>